<dbReference type="Proteomes" id="UP000006015">
    <property type="component" value="Unassembled WGS sequence"/>
</dbReference>
<organism evidence="8 9">
    <name type="scientific">Corynebacterium ammoniagenes DSM 20306</name>
    <dbReference type="NCBI Taxonomy" id="649754"/>
    <lineage>
        <taxon>Bacteria</taxon>
        <taxon>Bacillati</taxon>
        <taxon>Actinomycetota</taxon>
        <taxon>Actinomycetes</taxon>
        <taxon>Mycobacteriales</taxon>
        <taxon>Corynebacteriaceae</taxon>
        <taxon>Corynebacterium</taxon>
    </lineage>
</organism>
<evidence type="ECO:0000256" key="6">
    <source>
        <dbReference type="SAM" id="Phobius"/>
    </source>
</evidence>
<dbReference type="RefSeq" id="WP_003847726.1">
    <property type="nucleotide sequence ID" value="NZ_CP009244.1"/>
</dbReference>
<sequence length="280" mass="31927">MAVFGARYFFTTEMGTDFLNRYSGHMPLPDNAPVGIPAWMNWQHFFNMFFIVLIIRSGLQIRYERKPAAYFTPKKSSAKISLTLWFHLVLDLLWVINGAIFIVLLFVTGHWMRIVPTSWEVFPHALSAGLQYLTLDWPTENGWANYNALQLLTYFLTVFVAAPLAIVSGFRMSHFWSKKWTKASKFYPAPVARKIHYPVMIYLVIFIIVHVVLVLATGALRNLNHMYAAQGDVDPTVYANNWTGFFIFLGSLVVLAAAWIAARPMLLAPVARLFGKVTAR</sequence>
<keyword evidence="3 6" id="KW-0812">Transmembrane</keyword>
<evidence type="ECO:0000313" key="8">
    <source>
        <dbReference type="EMBL" id="EFG81335.1"/>
    </source>
</evidence>
<gene>
    <name evidence="8" type="ORF">HMPREF0281_01508</name>
</gene>
<comment type="subcellular location">
    <subcellularLocation>
        <location evidence="1">Cell membrane</location>
        <topology evidence="1">Multi-pass membrane protein</topology>
    </subcellularLocation>
</comment>
<comment type="caution">
    <text evidence="8">The sequence shown here is derived from an EMBL/GenBank/DDBJ whole genome shotgun (WGS) entry which is preliminary data.</text>
</comment>
<evidence type="ECO:0000256" key="1">
    <source>
        <dbReference type="ARBA" id="ARBA00004651"/>
    </source>
</evidence>
<reference evidence="8 9" key="1">
    <citation type="submission" date="2010-04" db="EMBL/GenBank/DDBJ databases">
        <authorList>
            <person name="Weinstock G."/>
            <person name="Sodergren E."/>
            <person name="Clifton S."/>
            <person name="Fulton L."/>
            <person name="Fulton B."/>
            <person name="Courtney L."/>
            <person name="Fronick C."/>
            <person name="Harrison M."/>
            <person name="Strong C."/>
            <person name="Farmer C."/>
            <person name="Delahaunty K."/>
            <person name="Markovic C."/>
            <person name="Hall O."/>
            <person name="Minx P."/>
            <person name="Tomlinson C."/>
            <person name="Mitreva M."/>
            <person name="Hou S."/>
            <person name="Wollam A."/>
            <person name="Pepin K.H."/>
            <person name="Johnson M."/>
            <person name="Bhonagiri V."/>
            <person name="Zhang X."/>
            <person name="Suruliraj S."/>
            <person name="Warren W."/>
            <person name="Chinwalla A."/>
            <person name="Mardis E.R."/>
            <person name="Wilson R.K."/>
        </authorList>
    </citation>
    <scope>NUCLEOTIDE SEQUENCE [LARGE SCALE GENOMIC DNA]</scope>
    <source>
        <strain evidence="8 9">DSM 20306</strain>
    </source>
</reference>
<name>A0ABP2IFV1_CORAM</name>
<dbReference type="InterPro" id="IPR016174">
    <property type="entry name" value="Di-haem_cyt_TM"/>
</dbReference>
<evidence type="ECO:0000259" key="7">
    <source>
        <dbReference type="Pfam" id="PF01292"/>
    </source>
</evidence>
<protein>
    <recommendedName>
        <fullName evidence="7">Cytochrome b561 bacterial/Ni-hydrogenase domain-containing protein</fullName>
    </recommendedName>
</protein>
<feature type="domain" description="Cytochrome b561 bacterial/Ni-hydrogenase" evidence="7">
    <location>
        <begin position="38"/>
        <end position="222"/>
    </location>
</feature>
<accession>A0ABP2IFV1</accession>
<feature type="transmembrane region" description="Helical" evidence="6">
    <location>
        <begin position="151"/>
        <end position="170"/>
    </location>
</feature>
<dbReference type="EMBL" id="ADNS01000012">
    <property type="protein sequence ID" value="EFG81335.1"/>
    <property type="molecule type" value="Genomic_DNA"/>
</dbReference>
<dbReference type="SUPFAM" id="SSF81342">
    <property type="entry name" value="Transmembrane di-heme cytochromes"/>
    <property type="match status" value="1"/>
</dbReference>
<feature type="transmembrane region" description="Helical" evidence="6">
    <location>
        <begin position="199"/>
        <end position="221"/>
    </location>
</feature>
<evidence type="ECO:0000256" key="5">
    <source>
        <dbReference type="ARBA" id="ARBA00023136"/>
    </source>
</evidence>
<evidence type="ECO:0000313" key="9">
    <source>
        <dbReference type="Proteomes" id="UP000006015"/>
    </source>
</evidence>
<keyword evidence="9" id="KW-1185">Reference proteome</keyword>
<dbReference type="InterPro" id="IPR011577">
    <property type="entry name" value="Cyt_b561_bac/Ni-Hgenase"/>
</dbReference>
<feature type="transmembrane region" description="Helical" evidence="6">
    <location>
        <begin position="84"/>
        <end position="107"/>
    </location>
</feature>
<keyword evidence="4 6" id="KW-1133">Transmembrane helix</keyword>
<evidence type="ECO:0000256" key="4">
    <source>
        <dbReference type="ARBA" id="ARBA00022989"/>
    </source>
</evidence>
<evidence type="ECO:0000256" key="2">
    <source>
        <dbReference type="ARBA" id="ARBA00022475"/>
    </source>
</evidence>
<feature type="transmembrane region" description="Helical" evidence="6">
    <location>
        <begin position="241"/>
        <end position="262"/>
    </location>
</feature>
<evidence type="ECO:0000256" key="3">
    <source>
        <dbReference type="ARBA" id="ARBA00022692"/>
    </source>
</evidence>
<dbReference type="Pfam" id="PF01292">
    <property type="entry name" value="Ni_hydr_CYTB"/>
    <property type="match status" value="1"/>
</dbReference>
<dbReference type="Gene3D" id="1.20.950.20">
    <property type="entry name" value="Transmembrane di-heme cytochromes, Chain C"/>
    <property type="match status" value="1"/>
</dbReference>
<keyword evidence="5 6" id="KW-0472">Membrane</keyword>
<proteinExistence type="predicted"/>
<keyword evidence="2" id="KW-1003">Cell membrane</keyword>